<protein>
    <recommendedName>
        <fullName evidence="3">Ankyrin repeat protein</fullName>
    </recommendedName>
</protein>
<reference evidence="1 2" key="1">
    <citation type="submission" date="2014-10" db="EMBL/GenBank/DDBJ databases">
        <title>Pan-genome analysis of Brazilian lineage A amoebal mimiviruses.</title>
        <authorList>
            <person name="Assis F.L."/>
            <person name="Abrahao J.S."/>
            <person name="Kroon E.G."/>
            <person name="Dornas F.P."/>
            <person name="Andrade K.R."/>
            <person name="Borato P.V.M."/>
            <person name="Pilotto M.R."/>
            <person name="Benamar S."/>
            <person name="LaScola B."/>
            <person name="Colson P."/>
        </authorList>
    </citation>
    <scope>NUCLEOTIDE SEQUENCE [LARGE SCALE GENOMIC DNA]</scope>
    <source>
        <strain evidence="1 2">Oyster</strain>
    </source>
</reference>
<evidence type="ECO:0000313" key="2">
    <source>
        <dbReference type="Proteomes" id="UP000241474"/>
    </source>
</evidence>
<evidence type="ECO:0000313" key="1">
    <source>
        <dbReference type="EMBL" id="AKI79657.1"/>
    </source>
</evidence>
<organismHost>
    <name type="scientific">Acanthamoeba polyphaga</name>
    <name type="common">Amoeba</name>
    <dbReference type="NCBI Taxonomy" id="5757"/>
</organismHost>
<dbReference type="Proteomes" id="UP000241474">
    <property type="component" value="Segment"/>
</dbReference>
<name>A0A0G2Y7A4_MIMIV</name>
<proteinExistence type="predicted"/>
<accession>A0A0G2Y7A4</accession>
<organism evidence="1 2">
    <name type="scientific">Acanthamoeba polyphaga mimivirus</name>
    <name type="common">APMV</name>
    <dbReference type="NCBI Taxonomy" id="212035"/>
    <lineage>
        <taxon>Viruses</taxon>
        <taxon>Varidnaviria</taxon>
        <taxon>Bamfordvirae</taxon>
        <taxon>Nucleocytoviricota</taxon>
        <taxon>Megaviricetes</taxon>
        <taxon>Imitervirales</taxon>
        <taxon>Mimiviridae</taxon>
        <taxon>Megamimivirinae</taxon>
        <taxon>Mimivirus</taxon>
        <taxon>Mimivirus bradfordmassiliense</taxon>
    </lineage>
</organism>
<dbReference type="EMBL" id="KM982401">
    <property type="protein sequence ID" value="AKI79657.1"/>
    <property type="molecule type" value="Genomic_DNA"/>
</dbReference>
<evidence type="ECO:0008006" key="3">
    <source>
        <dbReference type="Google" id="ProtNLM"/>
    </source>
</evidence>
<sequence length="391" mass="46483">MESFKFKLCLCGDNCPSERQFSKYCVYTDDQQYFYTQKRLIPVTIIETKKRVRKYKYLHDVKYVEIDINDIVDFFEYNIKNIIFTIFHELPTIVSGDCYLYDSTVEIIKYIAKNNITDLSIFFIENSRYFHNSSIFNGICSFYNLNVVKSIIKYIPISLLQNCLNHGFIHSNNEVVEYLLKTYTKYVKCILLKKKIKDTMFHLDSPKTVFLKLQSSLEYLLKLKYQKAMKIYEYIIDQFSQLENDLIEIDIENDMIEIRDKIISKIQYSNEIATSLLKDSLSYKQDDNLSFTRQLILDGGNLNDIRDYAINLIIRDKNINLLDLMYDKKLICQNDLNHTLMNSSKTDPEFVQELINYGADIDKYCEKLLKDTQYNNTKLNNFLKNYYNNNE</sequence>